<dbReference type="EMBL" id="AOII01000086">
    <property type="protein sequence ID" value="ELY74680.1"/>
    <property type="molecule type" value="Genomic_DNA"/>
</dbReference>
<evidence type="ECO:0000313" key="1">
    <source>
        <dbReference type="EMBL" id="ELY74680.1"/>
    </source>
</evidence>
<proteinExistence type="predicted"/>
<name>L9YKG7_9EURY</name>
<evidence type="ECO:0000313" key="2">
    <source>
        <dbReference type="Proteomes" id="UP000011618"/>
    </source>
</evidence>
<protein>
    <submittedName>
        <fullName evidence="1">Peptidase S9 prolyl oligopeptidase active site domain protein</fullName>
    </submittedName>
</protein>
<sequence length="70" mass="8025">MSSDNSMVGQLRELVALPELYQATVSPDGTKVAFYWDKSGRNELYIYMISKLITAVKLRMEKYLEMQCGI</sequence>
<dbReference type="InterPro" id="IPR011659">
    <property type="entry name" value="WD40"/>
</dbReference>
<dbReference type="InterPro" id="IPR011042">
    <property type="entry name" value="6-blade_b-propeller_TolB-like"/>
</dbReference>
<dbReference type="Proteomes" id="UP000011618">
    <property type="component" value="Unassembled WGS sequence"/>
</dbReference>
<dbReference type="Gene3D" id="2.120.10.30">
    <property type="entry name" value="TolB, C-terminal domain"/>
    <property type="match status" value="1"/>
</dbReference>
<dbReference type="Pfam" id="PF07676">
    <property type="entry name" value="PD40"/>
    <property type="match status" value="1"/>
</dbReference>
<comment type="caution">
    <text evidence="1">The sequence shown here is derived from an EMBL/GenBank/DDBJ whole genome shotgun (WGS) entry which is preliminary data.</text>
</comment>
<gene>
    <name evidence="1" type="ORF">C487_14589</name>
</gene>
<accession>L9YKG7</accession>
<organism evidence="1 2">
    <name type="scientific">Natrinema pallidum DSM 3751</name>
    <dbReference type="NCBI Taxonomy" id="1227495"/>
    <lineage>
        <taxon>Archaea</taxon>
        <taxon>Methanobacteriati</taxon>
        <taxon>Methanobacteriota</taxon>
        <taxon>Stenosarchaea group</taxon>
        <taxon>Halobacteria</taxon>
        <taxon>Halobacteriales</taxon>
        <taxon>Natrialbaceae</taxon>
        <taxon>Natrinema</taxon>
    </lineage>
</organism>
<dbReference type="AlphaFoldDB" id="L9YKG7"/>
<reference evidence="1 2" key="1">
    <citation type="journal article" date="2014" name="PLoS Genet.">
        <title>Phylogenetically driven sequencing of extremely halophilic archaea reveals strategies for static and dynamic osmo-response.</title>
        <authorList>
            <person name="Becker E.A."/>
            <person name="Seitzer P.M."/>
            <person name="Tritt A."/>
            <person name="Larsen D."/>
            <person name="Krusor M."/>
            <person name="Yao A.I."/>
            <person name="Wu D."/>
            <person name="Madern D."/>
            <person name="Eisen J.A."/>
            <person name="Darling A.E."/>
            <person name="Facciotti M.T."/>
        </authorList>
    </citation>
    <scope>NUCLEOTIDE SEQUENCE [LARGE SCALE GENOMIC DNA]</scope>
    <source>
        <strain evidence="1 2">DSM 3751</strain>
    </source>
</reference>